<dbReference type="InterPro" id="IPR017734">
    <property type="entry name" value="T6SS_SciN"/>
</dbReference>
<dbReference type="PANTHER" id="PTHR37625:SF4">
    <property type="entry name" value="OUTER MEMBRANE LIPOPROTEIN"/>
    <property type="match status" value="1"/>
</dbReference>
<dbReference type="Pfam" id="PF12790">
    <property type="entry name" value="T6SS-SciN"/>
    <property type="match status" value="1"/>
</dbReference>
<dbReference type="NCBIfam" id="TIGR03352">
    <property type="entry name" value="VI_chp_3"/>
    <property type="match status" value="1"/>
</dbReference>
<evidence type="ECO:0008006" key="4">
    <source>
        <dbReference type="Google" id="ProtNLM"/>
    </source>
</evidence>
<evidence type="ECO:0000313" key="2">
    <source>
        <dbReference type="EMBL" id="BBA33161.1"/>
    </source>
</evidence>
<evidence type="ECO:0000256" key="1">
    <source>
        <dbReference type="SAM" id="SignalP"/>
    </source>
</evidence>
<dbReference type="PANTHER" id="PTHR37625">
    <property type="entry name" value="OUTER MEMBRANE LIPOPROTEIN-RELATED"/>
    <property type="match status" value="1"/>
</dbReference>
<dbReference type="Proteomes" id="UP000266313">
    <property type="component" value="Chromosome"/>
</dbReference>
<feature type="signal peptide" evidence="1">
    <location>
        <begin position="1"/>
        <end position="22"/>
    </location>
</feature>
<name>A0A250KQB2_9GAMM</name>
<dbReference type="InterPro" id="IPR038706">
    <property type="entry name" value="Type_VI_SciN-like_sf"/>
</dbReference>
<dbReference type="RefSeq" id="WP_119628809.1">
    <property type="nucleotide sequence ID" value="NZ_AP017928.1"/>
</dbReference>
<dbReference type="EMBL" id="AP017928">
    <property type="protein sequence ID" value="BBA33161.1"/>
    <property type="molecule type" value="Genomic_DNA"/>
</dbReference>
<proteinExistence type="predicted"/>
<sequence length="163" mass="17993">MRVTIILPVVMGFLLLAGCASDEPKPAPPTVVQLRIETLRDINRDGEGRPSPLMVRVYQLRELAAFNGADFFQLFQDEKSVLGADLAGKEEFILRPGERRELSVDAKPGTTAVGVFAAYRNLDTVQWRASTPIPQNTTSVVKLRITSSRLDLGTPEPVRDDDD</sequence>
<accession>A0A250KQB2</accession>
<feature type="chain" id="PRO_5012942206" description="Type VI secretion lipoprotein, VC_A0113 family" evidence="1">
    <location>
        <begin position="23"/>
        <end position="163"/>
    </location>
</feature>
<organism evidence="2 3">
    <name type="scientific">Methylocaldum marinum</name>
    <dbReference type="NCBI Taxonomy" id="1432792"/>
    <lineage>
        <taxon>Bacteria</taxon>
        <taxon>Pseudomonadati</taxon>
        <taxon>Pseudomonadota</taxon>
        <taxon>Gammaproteobacteria</taxon>
        <taxon>Methylococcales</taxon>
        <taxon>Methylococcaceae</taxon>
        <taxon>Methylocaldum</taxon>
    </lineage>
</organism>
<keyword evidence="1" id="KW-0732">Signal</keyword>
<dbReference type="OrthoDB" id="5471061at2"/>
<keyword evidence="3" id="KW-1185">Reference proteome</keyword>
<dbReference type="AlphaFoldDB" id="A0A250KQB2"/>
<dbReference type="PROSITE" id="PS51257">
    <property type="entry name" value="PROKAR_LIPOPROTEIN"/>
    <property type="match status" value="1"/>
</dbReference>
<dbReference type="Gene3D" id="2.60.40.4150">
    <property type="entry name" value="Type VI secretion system, lipoprotein SciN"/>
    <property type="match status" value="1"/>
</dbReference>
<reference evidence="2 3" key="1">
    <citation type="submission" date="2016-12" db="EMBL/GenBank/DDBJ databases">
        <title>Genome sequencing of Methylocaldum marinum.</title>
        <authorList>
            <person name="Takeuchi M."/>
            <person name="Kamagata Y."/>
            <person name="Hiraoka S."/>
            <person name="Oshima K."/>
            <person name="Hattori M."/>
            <person name="Iwasaki W."/>
        </authorList>
    </citation>
    <scope>NUCLEOTIDE SEQUENCE [LARGE SCALE GENOMIC DNA]</scope>
    <source>
        <strain evidence="2 3">S8</strain>
    </source>
</reference>
<protein>
    <recommendedName>
        <fullName evidence="4">Type VI secretion lipoprotein, VC_A0113 family</fullName>
    </recommendedName>
</protein>
<dbReference type="KEGG" id="mmai:sS8_1199"/>
<evidence type="ECO:0000313" key="3">
    <source>
        <dbReference type="Proteomes" id="UP000266313"/>
    </source>
</evidence>
<gene>
    <name evidence="2" type="ORF">sS8_1199</name>
</gene>